<evidence type="ECO:0000259" key="4">
    <source>
        <dbReference type="Pfam" id="PF15247"/>
    </source>
</evidence>
<evidence type="ECO:0000256" key="3">
    <source>
        <dbReference type="SAM" id="MobiDB-lite"/>
    </source>
</evidence>
<reference evidence="5 6" key="1">
    <citation type="journal article" date="2023" name="BMC Biol.">
        <title>The compact genome of the sponge Oopsacas minuta (Hexactinellida) is lacking key metazoan core genes.</title>
        <authorList>
            <person name="Santini S."/>
            <person name="Schenkelaars Q."/>
            <person name="Jourda C."/>
            <person name="Duchesne M."/>
            <person name="Belahbib H."/>
            <person name="Rocher C."/>
            <person name="Selva M."/>
            <person name="Riesgo A."/>
            <person name="Vervoort M."/>
            <person name="Leys S.P."/>
            <person name="Kodjabachian L."/>
            <person name="Le Bivic A."/>
            <person name="Borchiellini C."/>
            <person name="Claverie J.M."/>
            <person name="Renard E."/>
        </authorList>
    </citation>
    <scope>NUCLEOTIDE SEQUENCE [LARGE SCALE GENOMIC DNA]</scope>
    <source>
        <strain evidence="5">SPO-2</strain>
    </source>
</reference>
<organism evidence="5 6">
    <name type="scientific">Oopsacas minuta</name>
    <dbReference type="NCBI Taxonomy" id="111878"/>
    <lineage>
        <taxon>Eukaryota</taxon>
        <taxon>Metazoa</taxon>
        <taxon>Porifera</taxon>
        <taxon>Hexactinellida</taxon>
        <taxon>Hexasterophora</taxon>
        <taxon>Lyssacinosida</taxon>
        <taxon>Leucopsacidae</taxon>
        <taxon>Oopsacas</taxon>
    </lineage>
</organism>
<dbReference type="GO" id="GO:0006398">
    <property type="term" value="P:mRNA 3'-end processing by stem-loop binding and cleavage"/>
    <property type="evidence" value="ECO:0007669"/>
    <property type="project" value="TreeGrafter"/>
</dbReference>
<dbReference type="PANTHER" id="PTHR17408">
    <property type="entry name" value="HISTONE RNA HAIRPIN-BINDING PROTEIN"/>
    <property type="match status" value="1"/>
</dbReference>
<proteinExistence type="inferred from homology"/>
<dbReference type="GO" id="GO:0003729">
    <property type="term" value="F:mRNA binding"/>
    <property type="evidence" value="ECO:0007669"/>
    <property type="project" value="InterPro"/>
</dbReference>
<dbReference type="GO" id="GO:0071207">
    <property type="term" value="F:histone pre-mRNA stem-loop binding"/>
    <property type="evidence" value="ECO:0007669"/>
    <property type="project" value="TreeGrafter"/>
</dbReference>
<feature type="domain" description="Histone RNA hairpin-binding protein RNA-binding" evidence="4">
    <location>
        <begin position="259"/>
        <end position="325"/>
    </location>
</feature>
<dbReference type="GO" id="GO:0051028">
    <property type="term" value="P:mRNA transport"/>
    <property type="evidence" value="ECO:0007669"/>
    <property type="project" value="TreeGrafter"/>
</dbReference>
<keyword evidence="6" id="KW-1185">Reference proteome</keyword>
<protein>
    <submittedName>
        <fullName evidence="5">Histone RNA hairpin-binding protein</fullName>
    </submittedName>
</protein>
<accession>A0AAV7JSX2</accession>
<dbReference type="Proteomes" id="UP001165289">
    <property type="component" value="Unassembled WGS sequence"/>
</dbReference>
<keyword evidence="2" id="KW-0694">RNA-binding</keyword>
<dbReference type="AlphaFoldDB" id="A0AAV7JSX2"/>
<sequence length="664" mass="74931">MERISRTEIESSVDSFPDLDYKFEHINWADIMDAEEASNPELKLQVLQQKSCNMRTDELFRSSILQSGLPSLNSLNLEDHSRGLPPLDTKQLRGINNGTVPSLVSFSGVLNKPKPKPPVNHIPESKPKELFKIPAIPKQTGKRSLEDSGHNPNTETKSIRLPPSPSSLHDTKRIKISENSFNRDWKSGDDDFIFTSDLDWRSNSRADSCRLPIPHSVSVSTLESDAEIETSSAFSDTSSTSTLTSKRSRRTEELPIITDVHKLEQRQKQIDYGKNTDGYQNYIQLYPKYNRKPDMPRTPDKHIGYSHRRWLGLLTKWRKALHKWDGMNTSILAPKNEFHSHFEDANIFPGLSLEERSPTIHIPVIQTEVLSYSDILQNIRQENIDQQEDTPVATTIECNNQDLSVKTQASSMIEEIHCSPMSYASVLKTPISIQVPKITQTQQEISQLVIQPVEDKALGANIADNDKEDETEFKENIPPVSEPIPPSKLTYSQVLTAPKPPQMSVEEPRNVNLPTAKEPENIDNIKEQIPQHEDSMEVDTQSNDIILGKNTPKSYSQVLKSHPPVKQVNSDTINNNAIGTEVVNEEDNNCRDSVKIIEIPPKAESSNPTYSQVLIDQPTTVKQDNIVLNGLNEEALLSEDICDTDNTNYHHLIPQNKLSLQEQS</sequence>
<dbReference type="EMBL" id="JAKMXF010000300">
    <property type="protein sequence ID" value="KAI6652063.1"/>
    <property type="molecule type" value="Genomic_DNA"/>
</dbReference>
<evidence type="ECO:0000313" key="6">
    <source>
        <dbReference type="Proteomes" id="UP001165289"/>
    </source>
</evidence>
<dbReference type="Gene3D" id="1.10.8.1120">
    <property type="entry name" value="Histone RNA hairpin-binding protein RNA-binding domain"/>
    <property type="match status" value="1"/>
</dbReference>
<feature type="region of interest" description="Disordered" evidence="3">
    <location>
        <begin position="106"/>
        <end position="172"/>
    </location>
</feature>
<dbReference type="FunFam" id="1.10.8.1120:FF:000001">
    <property type="entry name" value="Histone RNA hairpin-binding protein-like"/>
    <property type="match status" value="1"/>
</dbReference>
<dbReference type="GO" id="GO:0005737">
    <property type="term" value="C:cytoplasm"/>
    <property type="evidence" value="ECO:0007669"/>
    <property type="project" value="TreeGrafter"/>
</dbReference>
<gene>
    <name evidence="5" type="ORF">LOD99_4608</name>
</gene>
<feature type="region of interest" description="Disordered" evidence="3">
    <location>
        <begin position="230"/>
        <end position="249"/>
    </location>
</feature>
<name>A0AAV7JSX2_9METZ</name>
<dbReference type="PANTHER" id="PTHR17408:SF0">
    <property type="entry name" value="HISTONE RNA HAIRPIN-BINDING PROTEIN"/>
    <property type="match status" value="1"/>
</dbReference>
<feature type="compositionally biased region" description="Low complexity" evidence="3">
    <location>
        <begin position="230"/>
        <end position="245"/>
    </location>
</feature>
<dbReference type="InterPro" id="IPR038294">
    <property type="entry name" value="SLBP_RNA_bind_sf"/>
</dbReference>
<dbReference type="GO" id="GO:0071204">
    <property type="term" value="C:histone pre-mRNA 3'end processing complex"/>
    <property type="evidence" value="ECO:0007669"/>
    <property type="project" value="TreeGrafter"/>
</dbReference>
<dbReference type="InterPro" id="IPR026502">
    <property type="entry name" value="SLBP1/SLBP2"/>
</dbReference>
<dbReference type="InterPro" id="IPR029344">
    <property type="entry name" value="SLBP_RNA_bind"/>
</dbReference>
<evidence type="ECO:0000256" key="2">
    <source>
        <dbReference type="ARBA" id="ARBA00022884"/>
    </source>
</evidence>
<evidence type="ECO:0000313" key="5">
    <source>
        <dbReference type="EMBL" id="KAI6652063.1"/>
    </source>
</evidence>
<comment type="caution">
    <text evidence="5">The sequence shown here is derived from an EMBL/GenBank/DDBJ whole genome shotgun (WGS) entry which is preliminary data.</text>
</comment>
<comment type="similarity">
    <text evidence="1">Belongs to the SLBP family.</text>
</comment>
<dbReference type="Pfam" id="PF15247">
    <property type="entry name" value="SLBP_RNA_bind"/>
    <property type="match status" value="1"/>
</dbReference>
<evidence type="ECO:0000256" key="1">
    <source>
        <dbReference type="ARBA" id="ARBA00006151"/>
    </source>
</evidence>